<keyword evidence="4" id="KW-1185">Reference proteome</keyword>
<organism evidence="3 4">
    <name type="scientific">Dermacoccus barathri</name>
    <dbReference type="NCBI Taxonomy" id="322601"/>
    <lineage>
        <taxon>Bacteria</taxon>
        <taxon>Bacillati</taxon>
        <taxon>Actinomycetota</taxon>
        <taxon>Actinomycetes</taxon>
        <taxon>Micrococcales</taxon>
        <taxon>Dermacoccaceae</taxon>
        <taxon>Dermacoccus</taxon>
    </lineage>
</organism>
<dbReference type="PROSITE" id="PS51318">
    <property type="entry name" value="TAT"/>
    <property type="match status" value="1"/>
</dbReference>
<evidence type="ECO:0000256" key="1">
    <source>
        <dbReference type="SAM" id="MobiDB-lite"/>
    </source>
</evidence>
<reference evidence="3 4" key="1">
    <citation type="journal article" date="2019" name="Int. J. Syst. Evol. Microbiol.">
        <title>The Global Catalogue of Microorganisms (GCM) 10K type strain sequencing project: providing services to taxonomists for standard genome sequencing and annotation.</title>
        <authorList>
            <consortium name="The Broad Institute Genomics Platform"/>
            <consortium name="The Broad Institute Genome Sequencing Center for Infectious Disease"/>
            <person name="Wu L."/>
            <person name="Ma J."/>
        </authorList>
    </citation>
    <scope>NUCLEOTIDE SEQUENCE [LARGE SCALE GENOMIC DNA]</scope>
    <source>
        <strain evidence="3 4">JCM 14588</strain>
    </source>
</reference>
<dbReference type="InterPro" id="IPR006311">
    <property type="entry name" value="TAT_signal"/>
</dbReference>
<sequence length="95" mass="9427">MSKPSPRHAAPVAARRGLAGAGALSLALAGGAFALASSQGASAATKTVNYSCSVTDLGITFQQPWTVSMTTDLPASVEPGGHGSGTFDHGQRDDG</sequence>
<feature type="signal peptide" evidence="2">
    <location>
        <begin position="1"/>
        <end position="43"/>
    </location>
</feature>
<feature type="region of interest" description="Disordered" evidence="1">
    <location>
        <begin position="71"/>
        <end position="95"/>
    </location>
</feature>
<evidence type="ECO:0000313" key="4">
    <source>
        <dbReference type="Proteomes" id="UP001501288"/>
    </source>
</evidence>
<gene>
    <name evidence="3" type="ORF">GCM10009762_25680</name>
</gene>
<keyword evidence="2" id="KW-0732">Signal</keyword>
<proteinExistence type="predicted"/>
<protein>
    <submittedName>
        <fullName evidence="3">Uncharacterized protein</fullName>
    </submittedName>
</protein>
<dbReference type="EMBL" id="BAAANV010000063">
    <property type="protein sequence ID" value="GAA1551674.1"/>
    <property type="molecule type" value="Genomic_DNA"/>
</dbReference>
<name>A0ABN2C5K9_9MICO</name>
<evidence type="ECO:0000313" key="3">
    <source>
        <dbReference type="EMBL" id="GAA1551674.1"/>
    </source>
</evidence>
<comment type="caution">
    <text evidence="3">The sequence shown here is derived from an EMBL/GenBank/DDBJ whole genome shotgun (WGS) entry which is preliminary data.</text>
</comment>
<feature type="chain" id="PRO_5045671484" evidence="2">
    <location>
        <begin position="44"/>
        <end position="95"/>
    </location>
</feature>
<evidence type="ECO:0000256" key="2">
    <source>
        <dbReference type="SAM" id="SignalP"/>
    </source>
</evidence>
<accession>A0ABN2C5K9</accession>
<dbReference type="RefSeq" id="WP_346030845.1">
    <property type="nucleotide sequence ID" value="NZ_BAAANV010000063.1"/>
</dbReference>
<dbReference type="Proteomes" id="UP001501288">
    <property type="component" value="Unassembled WGS sequence"/>
</dbReference>